<proteinExistence type="predicted"/>
<sequence>MVDSRRRRNFMVAVRVNGTWLFKDADIKEGNADSRSLEVPFLEEGVFSTLFNLSGVKALRLDGFTMAFW</sequence>
<evidence type="ECO:0000313" key="1">
    <source>
        <dbReference type="EMBL" id="RVW28243.1"/>
    </source>
</evidence>
<protein>
    <submittedName>
        <fullName evidence="1">Uncharacterized protein</fullName>
    </submittedName>
</protein>
<dbReference type="AlphaFoldDB" id="A0A438CYF0"/>
<dbReference type="EMBL" id="QGNW01001904">
    <property type="protein sequence ID" value="RVW28243.1"/>
    <property type="molecule type" value="Genomic_DNA"/>
</dbReference>
<evidence type="ECO:0000313" key="2">
    <source>
        <dbReference type="Proteomes" id="UP000288805"/>
    </source>
</evidence>
<reference evidence="1 2" key="1">
    <citation type="journal article" date="2018" name="PLoS Genet.">
        <title>Population sequencing reveals clonal diversity and ancestral inbreeding in the grapevine cultivar Chardonnay.</title>
        <authorList>
            <person name="Roach M.J."/>
            <person name="Johnson D.L."/>
            <person name="Bohlmann J."/>
            <person name="van Vuuren H.J."/>
            <person name="Jones S.J."/>
            <person name="Pretorius I.S."/>
            <person name="Schmidt S.A."/>
            <person name="Borneman A.R."/>
        </authorList>
    </citation>
    <scope>NUCLEOTIDE SEQUENCE [LARGE SCALE GENOMIC DNA]</scope>
    <source>
        <strain evidence="2">cv. Chardonnay</strain>
        <tissue evidence="1">Leaf</tissue>
    </source>
</reference>
<accession>A0A438CYF0</accession>
<dbReference type="Proteomes" id="UP000288805">
    <property type="component" value="Unassembled WGS sequence"/>
</dbReference>
<name>A0A438CYF0_VITVI</name>
<comment type="caution">
    <text evidence="1">The sequence shown here is derived from an EMBL/GenBank/DDBJ whole genome shotgun (WGS) entry which is preliminary data.</text>
</comment>
<gene>
    <name evidence="1" type="ORF">CK203_083674</name>
</gene>
<organism evidence="1 2">
    <name type="scientific">Vitis vinifera</name>
    <name type="common">Grape</name>
    <dbReference type="NCBI Taxonomy" id="29760"/>
    <lineage>
        <taxon>Eukaryota</taxon>
        <taxon>Viridiplantae</taxon>
        <taxon>Streptophyta</taxon>
        <taxon>Embryophyta</taxon>
        <taxon>Tracheophyta</taxon>
        <taxon>Spermatophyta</taxon>
        <taxon>Magnoliopsida</taxon>
        <taxon>eudicotyledons</taxon>
        <taxon>Gunneridae</taxon>
        <taxon>Pentapetalae</taxon>
        <taxon>rosids</taxon>
        <taxon>Vitales</taxon>
        <taxon>Vitaceae</taxon>
        <taxon>Viteae</taxon>
        <taxon>Vitis</taxon>
    </lineage>
</organism>